<protein>
    <recommendedName>
        <fullName evidence="1">F-box domain-containing protein</fullName>
    </recommendedName>
</protein>
<dbReference type="InterPro" id="IPR001810">
    <property type="entry name" value="F-box_dom"/>
</dbReference>
<dbReference type="SUPFAM" id="SSF81383">
    <property type="entry name" value="F-box domain"/>
    <property type="match status" value="1"/>
</dbReference>
<keyword evidence="3" id="KW-1185">Reference proteome</keyword>
<dbReference type="Pfam" id="PF12937">
    <property type="entry name" value="F-box-like"/>
    <property type="match status" value="1"/>
</dbReference>
<dbReference type="EMBL" id="JAGGNH010000008">
    <property type="protein sequence ID" value="KAJ0965510.1"/>
    <property type="molecule type" value="Genomic_DNA"/>
</dbReference>
<dbReference type="PANTHER" id="PTHR13318">
    <property type="entry name" value="PARTNER OF PAIRED, ISOFORM B-RELATED"/>
    <property type="match status" value="1"/>
</dbReference>
<evidence type="ECO:0000313" key="2">
    <source>
        <dbReference type="EMBL" id="KAJ0965510.1"/>
    </source>
</evidence>
<dbReference type="Proteomes" id="UP001085076">
    <property type="component" value="Miscellaneous, Linkage group lg08"/>
</dbReference>
<dbReference type="Gene3D" id="3.80.10.10">
    <property type="entry name" value="Ribonuclease Inhibitor"/>
    <property type="match status" value="1"/>
</dbReference>
<dbReference type="InterPro" id="IPR006553">
    <property type="entry name" value="Leu-rich_rpt_Cys-con_subtyp"/>
</dbReference>
<gene>
    <name evidence="2" type="ORF">J5N97_026648</name>
</gene>
<sequence>MGNGFRPPLNTWWKPYRFAFPILPPGSPAAALFIIFVVEDVSAKIEEMGKEEEEEEAEIERLPVDILACIFSFLPSFIELAQASSVCRKWRRGVEQSLAQKERLSLSGFNVDDEILARIVHSAYGLKELDISRSCWRCKITDEGLYKISLAKCIGNLTYISMWGMARITDRGVIPLVTEATSLRHLNVGGTFITDESLFAIANSCPHLKAIVLWCCRHVTATGLILLVNTCRELESINVWGMRLPGNFVLELHSISPALQINHNISTQIPYV</sequence>
<name>A0A9D5C2S8_9LILI</name>
<comment type="caution">
    <text evidence="2">The sequence shown here is derived from an EMBL/GenBank/DDBJ whole genome shotgun (WGS) entry which is preliminary data.</text>
</comment>
<dbReference type="AlphaFoldDB" id="A0A9D5C2S8"/>
<proteinExistence type="predicted"/>
<feature type="domain" description="F-box" evidence="1">
    <location>
        <begin position="62"/>
        <end position="103"/>
    </location>
</feature>
<evidence type="ECO:0000313" key="3">
    <source>
        <dbReference type="Proteomes" id="UP001085076"/>
    </source>
</evidence>
<organism evidence="2 3">
    <name type="scientific">Dioscorea zingiberensis</name>
    <dbReference type="NCBI Taxonomy" id="325984"/>
    <lineage>
        <taxon>Eukaryota</taxon>
        <taxon>Viridiplantae</taxon>
        <taxon>Streptophyta</taxon>
        <taxon>Embryophyta</taxon>
        <taxon>Tracheophyta</taxon>
        <taxon>Spermatophyta</taxon>
        <taxon>Magnoliopsida</taxon>
        <taxon>Liliopsida</taxon>
        <taxon>Dioscoreales</taxon>
        <taxon>Dioscoreaceae</taxon>
        <taxon>Dioscorea</taxon>
    </lineage>
</organism>
<accession>A0A9D5C2S8</accession>
<dbReference type="Pfam" id="PF25372">
    <property type="entry name" value="DUF7885"/>
    <property type="match status" value="1"/>
</dbReference>
<dbReference type="InterPro" id="IPR032675">
    <property type="entry name" value="LRR_dom_sf"/>
</dbReference>
<dbReference type="CDD" id="cd09917">
    <property type="entry name" value="F-box_SF"/>
    <property type="match status" value="1"/>
</dbReference>
<reference evidence="2" key="2">
    <citation type="journal article" date="2022" name="Hortic Res">
        <title>The genome of Dioscorea zingiberensis sheds light on the biosynthesis, origin and evolution of the medicinally important diosgenin saponins.</title>
        <authorList>
            <person name="Li Y."/>
            <person name="Tan C."/>
            <person name="Li Z."/>
            <person name="Guo J."/>
            <person name="Li S."/>
            <person name="Chen X."/>
            <person name="Wang C."/>
            <person name="Dai X."/>
            <person name="Yang H."/>
            <person name="Song W."/>
            <person name="Hou L."/>
            <person name="Xu J."/>
            <person name="Tong Z."/>
            <person name="Xu A."/>
            <person name="Yuan X."/>
            <person name="Wang W."/>
            <person name="Yang Q."/>
            <person name="Chen L."/>
            <person name="Sun Z."/>
            <person name="Wang K."/>
            <person name="Pan B."/>
            <person name="Chen J."/>
            <person name="Bao Y."/>
            <person name="Liu F."/>
            <person name="Qi X."/>
            <person name="Gang D.R."/>
            <person name="Wen J."/>
            <person name="Li J."/>
        </authorList>
    </citation>
    <scope>NUCLEOTIDE SEQUENCE</scope>
    <source>
        <strain evidence="2">Dzin_1.0</strain>
    </source>
</reference>
<dbReference type="PANTHER" id="PTHR13318:SF95">
    <property type="entry name" value="F-BOX PROTEIN YLR352W"/>
    <property type="match status" value="1"/>
</dbReference>
<evidence type="ECO:0000259" key="1">
    <source>
        <dbReference type="SMART" id="SM00256"/>
    </source>
</evidence>
<dbReference type="GO" id="GO:0019005">
    <property type="term" value="C:SCF ubiquitin ligase complex"/>
    <property type="evidence" value="ECO:0007669"/>
    <property type="project" value="TreeGrafter"/>
</dbReference>
<dbReference type="SMART" id="SM00256">
    <property type="entry name" value="FBOX"/>
    <property type="match status" value="1"/>
</dbReference>
<dbReference type="InterPro" id="IPR036047">
    <property type="entry name" value="F-box-like_dom_sf"/>
</dbReference>
<dbReference type="SUPFAM" id="SSF52047">
    <property type="entry name" value="RNI-like"/>
    <property type="match status" value="1"/>
</dbReference>
<dbReference type="SMART" id="SM00367">
    <property type="entry name" value="LRR_CC"/>
    <property type="match status" value="3"/>
</dbReference>
<reference evidence="2" key="1">
    <citation type="submission" date="2021-03" db="EMBL/GenBank/DDBJ databases">
        <authorList>
            <person name="Li Z."/>
            <person name="Yang C."/>
        </authorList>
    </citation>
    <scope>NUCLEOTIDE SEQUENCE</scope>
    <source>
        <strain evidence="2">Dzin_1.0</strain>
        <tissue evidence="2">Leaf</tissue>
    </source>
</reference>
<dbReference type="InterPro" id="IPR057207">
    <property type="entry name" value="FBXL15_LRR"/>
</dbReference>
<dbReference type="OrthoDB" id="550575at2759"/>
<dbReference type="GO" id="GO:0031146">
    <property type="term" value="P:SCF-dependent proteasomal ubiquitin-dependent protein catabolic process"/>
    <property type="evidence" value="ECO:0007669"/>
    <property type="project" value="TreeGrafter"/>
</dbReference>